<dbReference type="OrthoDB" id="8402460at2"/>
<proteinExistence type="predicted"/>
<dbReference type="RefSeq" id="WP_045368385.1">
    <property type="nucleotide sequence ID" value="NZ_AP014648.1"/>
</dbReference>
<protein>
    <submittedName>
        <fullName evidence="1">Phage protein</fullName>
    </submittedName>
</protein>
<dbReference type="KEGG" id="mcg:GL4_2873"/>
<dbReference type="STRING" id="1384459.GL4_2873"/>
<keyword evidence="2" id="KW-1185">Reference proteome</keyword>
<accession>A0A0A8K699</accession>
<dbReference type="Proteomes" id="UP000031643">
    <property type="component" value="Chromosome"/>
</dbReference>
<sequence>MTDVSITPANVLASGDARVSHGHKAGGTITAGMALYKEASTGKYKAADADSGTEEVKNASAIALNGASDGQPLSILTKGKITIGGTVVAGTVYALSAANPGGIAPLSDITTDDDVIIVGVATTAAIIDVDFNNTGVTL</sequence>
<organism evidence="1 2">
    <name type="scientific">Methyloceanibacter caenitepidi</name>
    <dbReference type="NCBI Taxonomy" id="1384459"/>
    <lineage>
        <taxon>Bacteria</taxon>
        <taxon>Pseudomonadati</taxon>
        <taxon>Pseudomonadota</taxon>
        <taxon>Alphaproteobacteria</taxon>
        <taxon>Hyphomicrobiales</taxon>
        <taxon>Hyphomicrobiaceae</taxon>
        <taxon>Methyloceanibacter</taxon>
    </lineage>
</organism>
<gene>
    <name evidence="1" type="ORF">GL4_2873</name>
</gene>
<dbReference type="HOGENOM" id="CLU_1873773_0_0_5"/>
<dbReference type="AlphaFoldDB" id="A0A0A8K699"/>
<name>A0A0A8K699_9HYPH</name>
<reference evidence="1 2" key="1">
    <citation type="submission" date="2014-09" db="EMBL/GenBank/DDBJ databases">
        <title>Genome sequencing of Methyloceanibacter caenitepidi Gela4.</title>
        <authorList>
            <person name="Takeuchi M."/>
            <person name="Susumu S."/>
            <person name="Kamagata Y."/>
            <person name="Oshima K."/>
            <person name="Hattori M."/>
            <person name="Iwasaki W."/>
        </authorList>
    </citation>
    <scope>NUCLEOTIDE SEQUENCE [LARGE SCALE GENOMIC DNA]</scope>
    <source>
        <strain evidence="1 2">Gela4</strain>
    </source>
</reference>
<evidence type="ECO:0000313" key="2">
    <source>
        <dbReference type="Proteomes" id="UP000031643"/>
    </source>
</evidence>
<dbReference type="EMBL" id="AP014648">
    <property type="protein sequence ID" value="BAQ18306.1"/>
    <property type="molecule type" value="Genomic_DNA"/>
</dbReference>
<evidence type="ECO:0000313" key="1">
    <source>
        <dbReference type="EMBL" id="BAQ18306.1"/>
    </source>
</evidence>